<protein>
    <recommendedName>
        <fullName evidence="9">Transmembrane protein 50A</fullName>
    </recommendedName>
</protein>
<gene>
    <name evidence="7" type="primary">RvY_07946</name>
    <name evidence="7" type="synonym">RvY_07946.2</name>
    <name evidence="7" type="ORF">RvY_07946-2</name>
</gene>
<dbReference type="Pfam" id="PF05255">
    <property type="entry name" value="UPF0220"/>
    <property type="match status" value="1"/>
</dbReference>
<feature type="transmembrane region" description="Helical" evidence="6">
    <location>
        <begin position="61"/>
        <end position="80"/>
    </location>
</feature>
<evidence type="ECO:0000313" key="7">
    <source>
        <dbReference type="EMBL" id="GAU96512.1"/>
    </source>
</evidence>
<evidence type="ECO:0000256" key="1">
    <source>
        <dbReference type="ARBA" id="ARBA00004141"/>
    </source>
</evidence>
<evidence type="ECO:0000256" key="4">
    <source>
        <dbReference type="ARBA" id="ARBA00022989"/>
    </source>
</evidence>
<keyword evidence="8" id="KW-1185">Reference proteome</keyword>
<accession>A0A1D1V8X9</accession>
<feature type="transmembrane region" description="Helical" evidence="6">
    <location>
        <begin position="29"/>
        <end position="49"/>
    </location>
</feature>
<dbReference type="EMBL" id="BDGG01000003">
    <property type="protein sequence ID" value="GAU96512.1"/>
    <property type="molecule type" value="Genomic_DNA"/>
</dbReference>
<dbReference type="PANTHER" id="PTHR13180">
    <property type="entry name" value="SMALL MEMBRANE PROTEIN-RELATED"/>
    <property type="match status" value="1"/>
</dbReference>
<comment type="similarity">
    <text evidence="2">Belongs to the UPF0220 family.</text>
</comment>
<dbReference type="InterPro" id="IPR007919">
    <property type="entry name" value="UPF0220"/>
</dbReference>
<sequence>MGTFWTNVRQSWSHEGLFGDTANVRNLTISYIAGCLFAIGWWLIIDIAATYPSETQFPHGYHALGAFTTLAIILLLWSRWDEEAFFCGPRVSRFIIFFGFFLGFTCVIASIWIMFQEYVVYKGRASSWPGVALFLQNSLIFSSGLVYKLGRTHDDYAAF</sequence>
<evidence type="ECO:0000256" key="5">
    <source>
        <dbReference type="ARBA" id="ARBA00023136"/>
    </source>
</evidence>
<keyword evidence="5 6" id="KW-0472">Membrane</keyword>
<dbReference type="Proteomes" id="UP000186922">
    <property type="component" value="Unassembled WGS sequence"/>
</dbReference>
<feature type="transmembrane region" description="Helical" evidence="6">
    <location>
        <begin position="127"/>
        <end position="147"/>
    </location>
</feature>
<evidence type="ECO:0000256" key="6">
    <source>
        <dbReference type="SAM" id="Phobius"/>
    </source>
</evidence>
<evidence type="ECO:0008006" key="9">
    <source>
        <dbReference type="Google" id="ProtNLM"/>
    </source>
</evidence>
<comment type="caution">
    <text evidence="7">The sequence shown here is derived from an EMBL/GenBank/DDBJ whole genome shotgun (WGS) entry which is preliminary data.</text>
</comment>
<evidence type="ECO:0000256" key="3">
    <source>
        <dbReference type="ARBA" id="ARBA00022692"/>
    </source>
</evidence>
<evidence type="ECO:0000256" key="2">
    <source>
        <dbReference type="ARBA" id="ARBA00005335"/>
    </source>
</evidence>
<name>A0A1D1V8X9_RAMVA</name>
<feature type="transmembrane region" description="Helical" evidence="6">
    <location>
        <begin position="92"/>
        <end position="115"/>
    </location>
</feature>
<keyword evidence="3 6" id="KW-0812">Transmembrane</keyword>
<dbReference type="GO" id="GO:0016020">
    <property type="term" value="C:membrane"/>
    <property type="evidence" value="ECO:0007669"/>
    <property type="project" value="UniProtKB-SubCell"/>
</dbReference>
<proteinExistence type="inferred from homology"/>
<evidence type="ECO:0000313" key="8">
    <source>
        <dbReference type="Proteomes" id="UP000186922"/>
    </source>
</evidence>
<organism evidence="7 8">
    <name type="scientific">Ramazzottius varieornatus</name>
    <name type="common">Water bear</name>
    <name type="synonym">Tardigrade</name>
    <dbReference type="NCBI Taxonomy" id="947166"/>
    <lineage>
        <taxon>Eukaryota</taxon>
        <taxon>Metazoa</taxon>
        <taxon>Ecdysozoa</taxon>
        <taxon>Tardigrada</taxon>
        <taxon>Eutardigrada</taxon>
        <taxon>Parachela</taxon>
        <taxon>Hypsibioidea</taxon>
        <taxon>Ramazzottiidae</taxon>
        <taxon>Ramazzottius</taxon>
    </lineage>
</organism>
<reference evidence="7 8" key="1">
    <citation type="journal article" date="2016" name="Nat. Commun.">
        <title>Extremotolerant tardigrade genome and improved radiotolerance of human cultured cells by tardigrade-unique protein.</title>
        <authorList>
            <person name="Hashimoto T."/>
            <person name="Horikawa D.D."/>
            <person name="Saito Y."/>
            <person name="Kuwahara H."/>
            <person name="Kozuka-Hata H."/>
            <person name="Shin-I T."/>
            <person name="Minakuchi Y."/>
            <person name="Ohishi K."/>
            <person name="Motoyama A."/>
            <person name="Aizu T."/>
            <person name="Enomoto A."/>
            <person name="Kondo K."/>
            <person name="Tanaka S."/>
            <person name="Hara Y."/>
            <person name="Koshikawa S."/>
            <person name="Sagara H."/>
            <person name="Miura T."/>
            <person name="Yokobori S."/>
            <person name="Miyagawa K."/>
            <person name="Suzuki Y."/>
            <person name="Kubo T."/>
            <person name="Oyama M."/>
            <person name="Kohara Y."/>
            <person name="Fujiyama A."/>
            <person name="Arakawa K."/>
            <person name="Katayama T."/>
            <person name="Toyoda A."/>
            <person name="Kunieda T."/>
        </authorList>
    </citation>
    <scope>NUCLEOTIDE SEQUENCE [LARGE SCALE GENOMIC DNA]</scope>
    <source>
        <strain evidence="7 8">YOKOZUNA-1</strain>
    </source>
</reference>
<comment type="subcellular location">
    <subcellularLocation>
        <location evidence="1">Membrane</location>
        <topology evidence="1">Multi-pass membrane protein</topology>
    </subcellularLocation>
</comment>
<keyword evidence="4 6" id="KW-1133">Transmembrane helix</keyword>
<dbReference type="AlphaFoldDB" id="A0A1D1V8X9"/>